<evidence type="ECO:0000256" key="2">
    <source>
        <dbReference type="ARBA" id="ARBA00006604"/>
    </source>
</evidence>
<dbReference type="PROSITE" id="PS51463">
    <property type="entry name" value="P_GLUCOSE_ISOMERASE_3"/>
    <property type="match status" value="1"/>
</dbReference>
<feature type="active site" description="Proton donor" evidence="7">
    <location>
        <position position="262"/>
    </location>
</feature>
<dbReference type="Gene3D" id="3.40.50.10490">
    <property type="entry name" value="Glucose-6-phosphate isomerase like protein, domain 1"/>
    <property type="match status" value="2"/>
</dbReference>
<dbReference type="InterPro" id="IPR001672">
    <property type="entry name" value="G6P_Isomerase"/>
</dbReference>
<keyword evidence="4 7" id="KW-0324">Glycolysis</keyword>
<dbReference type="SUPFAM" id="SSF53697">
    <property type="entry name" value="SIS domain"/>
    <property type="match status" value="1"/>
</dbReference>
<dbReference type="Proteomes" id="UP000703590">
    <property type="component" value="Unassembled WGS sequence"/>
</dbReference>
<comment type="pathway">
    <text evidence="7">Carbohydrate biosynthesis; gluconeogenesis.</text>
</comment>
<evidence type="ECO:0000256" key="7">
    <source>
        <dbReference type="HAMAP-Rule" id="MF_00473"/>
    </source>
</evidence>
<keyword evidence="5 7" id="KW-0413">Isomerase</keyword>
<dbReference type="HAMAP" id="MF_00473">
    <property type="entry name" value="G6P_isomerase"/>
    <property type="match status" value="1"/>
</dbReference>
<name>A0ABS2WUR5_9BACT</name>
<dbReference type="RefSeq" id="WP_205459953.1">
    <property type="nucleotide sequence ID" value="NZ_JAFHKK010000035.1"/>
</dbReference>
<feature type="active site" evidence="7">
    <location>
        <position position="402"/>
    </location>
</feature>
<dbReference type="Pfam" id="PF00342">
    <property type="entry name" value="PGI"/>
    <property type="match status" value="1"/>
</dbReference>
<comment type="function">
    <text evidence="7">Catalyzes the reversible isomerization of glucose-6-phosphate to fructose-6-phosphate.</text>
</comment>
<evidence type="ECO:0000313" key="10">
    <source>
        <dbReference type="Proteomes" id="UP000703590"/>
    </source>
</evidence>
<sequence>MVTNTLHFKTVEPDLINAYVSRLHAEVNGGKVGYYHLPKEGGQIVQKAAAFGRMHPHFKDIVVIGIGGSSLGPKAVASLLFAHKKAGTPTLHFIENIDPWSVEATLKRLTLEKTYFLIVSKSGTTIETISLAKVVMAQMGCLPGSFHFADHFGVITDENSPLDAFAKEYGLSAFHIPQNVGGRFSVLSAVGLVPLTLCGYDSKALLEGADACKETYVEQGDEAIMQKAYRYAIHKQASINVLFSYADAFREFNAWYTQLWAESLGKKHGYARMGLTPVGLIGSVDQHSFLQLIMEGPKDKTVTFIKIKNFNKPNPIPSIKLPFLDKADYTAGLSMGSLLNAQCAATMQSIVQEGITTDLIEIDTLDAWHAGYLMYYYELLTSTCGLMLGIDTYDQPGVEVGKRILKNVLGARG</sequence>
<proteinExistence type="inferred from homology"/>
<protein>
    <recommendedName>
        <fullName evidence="7">Glucose-6-phosphate isomerase</fullName>
        <shortName evidence="7">GPI</shortName>
        <ecNumber evidence="7">5.3.1.9</ecNumber>
    </recommendedName>
    <alternativeName>
        <fullName evidence="7">Phosphoglucose isomerase</fullName>
        <shortName evidence="7">PGI</shortName>
    </alternativeName>
    <alternativeName>
        <fullName evidence="7">Phosphohexose isomerase</fullName>
        <shortName evidence="7">PHI</shortName>
    </alternativeName>
</protein>
<accession>A0ABS2WUR5</accession>
<evidence type="ECO:0000256" key="5">
    <source>
        <dbReference type="ARBA" id="ARBA00023235"/>
    </source>
</evidence>
<dbReference type="GO" id="GO:0004347">
    <property type="term" value="F:glucose-6-phosphate isomerase activity"/>
    <property type="evidence" value="ECO:0007669"/>
    <property type="project" value="UniProtKB-EC"/>
</dbReference>
<evidence type="ECO:0000256" key="6">
    <source>
        <dbReference type="ARBA" id="ARBA00029321"/>
    </source>
</evidence>
<dbReference type="PRINTS" id="PR00662">
    <property type="entry name" value="G6PISOMERASE"/>
</dbReference>
<evidence type="ECO:0000256" key="4">
    <source>
        <dbReference type="ARBA" id="ARBA00023152"/>
    </source>
</evidence>
<gene>
    <name evidence="7" type="primary">pgi</name>
    <name evidence="9" type="ORF">JWV37_11415</name>
</gene>
<keyword evidence="7" id="KW-0963">Cytoplasm</keyword>
<organism evidence="9 10">
    <name type="scientific">Sulfurospirillum tamanense</name>
    <dbReference type="NCBI Taxonomy" id="2813362"/>
    <lineage>
        <taxon>Bacteria</taxon>
        <taxon>Pseudomonadati</taxon>
        <taxon>Campylobacterota</taxon>
        <taxon>Epsilonproteobacteria</taxon>
        <taxon>Campylobacterales</taxon>
        <taxon>Sulfurospirillaceae</taxon>
        <taxon>Sulfurospirillum</taxon>
    </lineage>
</organism>
<evidence type="ECO:0000256" key="3">
    <source>
        <dbReference type="ARBA" id="ARBA00022432"/>
    </source>
</evidence>
<comment type="subcellular location">
    <subcellularLocation>
        <location evidence="7">Cytoplasm</location>
    </subcellularLocation>
</comment>
<dbReference type="InterPro" id="IPR018189">
    <property type="entry name" value="Phosphoglucose_isomerase_CS"/>
</dbReference>
<dbReference type="CDD" id="cd05016">
    <property type="entry name" value="SIS_PGI_2"/>
    <property type="match status" value="1"/>
</dbReference>
<dbReference type="CDD" id="cd05015">
    <property type="entry name" value="SIS_PGI_1"/>
    <property type="match status" value="1"/>
</dbReference>
<evidence type="ECO:0000256" key="8">
    <source>
        <dbReference type="RuleBase" id="RU000612"/>
    </source>
</evidence>
<dbReference type="PROSITE" id="PS00174">
    <property type="entry name" value="P_GLUCOSE_ISOMERASE_2"/>
    <property type="match status" value="1"/>
</dbReference>
<reference evidence="9" key="1">
    <citation type="submission" date="2021-02" db="EMBL/GenBank/DDBJ databases">
        <title>Sulfurospirillum tamanensis sp. nov.</title>
        <authorList>
            <person name="Frolova A."/>
            <person name="Merkel A."/>
            <person name="Slobodkin A."/>
        </authorList>
    </citation>
    <scope>NUCLEOTIDE SEQUENCE</scope>
    <source>
        <strain evidence="9">T05b</strain>
    </source>
</reference>
<comment type="caution">
    <text evidence="9">The sequence shown here is derived from an EMBL/GenBank/DDBJ whole genome shotgun (WGS) entry which is preliminary data.</text>
</comment>
<dbReference type="PANTHER" id="PTHR11469">
    <property type="entry name" value="GLUCOSE-6-PHOSPHATE ISOMERASE"/>
    <property type="match status" value="1"/>
</dbReference>
<dbReference type="NCBIfam" id="NF003016">
    <property type="entry name" value="PRK03868.1"/>
    <property type="match status" value="1"/>
</dbReference>
<evidence type="ECO:0000313" key="9">
    <source>
        <dbReference type="EMBL" id="MBN2965391.1"/>
    </source>
</evidence>
<feature type="active site" evidence="7">
    <location>
        <position position="287"/>
    </location>
</feature>
<comment type="similarity">
    <text evidence="2 7 8">Belongs to the GPI family.</text>
</comment>
<keyword evidence="3 7" id="KW-0312">Gluconeogenesis</keyword>
<dbReference type="PANTHER" id="PTHR11469:SF1">
    <property type="entry name" value="GLUCOSE-6-PHOSPHATE ISOMERASE"/>
    <property type="match status" value="1"/>
</dbReference>
<reference evidence="9" key="2">
    <citation type="submission" date="2021-02" db="EMBL/GenBank/DDBJ databases">
        <authorList>
            <person name="Merkel A.Y."/>
        </authorList>
    </citation>
    <scope>NUCLEOTIDE SEQUENCE</scope>
    <source>
        <strain evidence="9">T05b</strain>
    </source>
</reference>
<dbReference type="InterPro" id="IPR035482">
    <property type="entry name" value="SIS_PGI_2"/>
</dbReference>
<comment type="catalytic activity">
    <reaction evidence="6 7 8">
        <text>alpha-D-glucose 6-phosphate = beta-D-fructose 6-phosphate</text>
        <dbReference type="Rhea" id="RHEA:11816"/>
        <dbReference type="ChEBI" id="CHEBI:57634"/>
        <dbReference type="ChEBI" id="CHEBI:58225"/>
        <dbReference type="EC" id="5.3.1.9"/>
    </reaction>
</comment>
<dbReference type="EMBL" id="JAFHKK010000035">
    <property type="protein sequence ID" value="MBN2965391.1"/>
    <property type="molecule type" value="Genomic_DNA"/>
</dbReference>
<dbReference type="InterPro" id="IPR035476">
    <property type="entry name" value="SIS_PGI_1"/>
</dbReference>
<dbReference type="InterPro" id="IPR046348">
    <property type="entry name" value="SIS_dom_sf"/>
</dbReference>
<evidence type="ECO:0000256" key="1">
    <source>
        <dbReference type="ARBA" id="ARBA00004926"/>
    </source>
</evidence>
<keyword evidence="10" id="KW-1185">Reference proteome</keyword>
<dbReference type="EC" id="5.3.1.9" evidence="7"/>
<comment type="pathway">
    <text evidence="1 7 8">Carbohydrate degradation; glycolysis; D-glyceraldehyde 3-phosphate and glycerone phosphate from D-glucose: step 2/4.</text>
</comment>